<dbReference type="Gene3D" id="3.90.220.20">
    <property type="entry name" value="DNA methylase specificity domains"/>
    <property type="match status" value="2"/>
</dbReference>
<feature type="domain" description="Type I restriction modification DNA specificity" evidence="5">
    <location>
        <begin position="216"/>
        <end position="368"/>
    </location>
</feature>
<dbReference type="RefSeq" id="WP_380972456.1">
    <property type="nucleotide sequence ID" value="NZ_JBHTEF010000001.1"/>
</dbReference>
<evidence type="ECO:0000259" key="5">
    <source>
        <dbReference type="Pfam" id="PF01420"/>
    </source>
</evidence>
<reference evidence="7" key="1">
    <citation type="journal article" date="2019" name="Int. J. Syst. Evol. Microbiol.">
        <title>The Global Catalogue of Microorganisms (GCM) 10K type strain sequencing project: providing services to taxonomists for standard genome sequencing and annotation.</title>
        <authorList>
            <consortium name="The Broad Institute Genomics Platform"/>
            <consortium name="The Broad Institute Genome Sequencing Center for Infectious Disease"/>
            <person name="Wu L."/>
            <person name="Ma J."/>
        </authorList>
    </citation>
    <scope>NUCLEOTIDE SEQUENCE [LARGE SCALE GENOMIC DNA]</scope>
    <source>
        <strain evidence="7">CCUG 56698</strain>
    </source>
</reference>
<dbReference type="EC" id="3.1.21.-" evidence="6"/>
<evidence type="ECO:0000313" key="6">
    <source>
        <dbReference type="EMBL" id="MFC7580447.1"/>
    </source>
</evidence>
<dbReference type="Proteomes" id="UP001596527">
    <property type="component" value="Unassembled WGS sequence"/>
</dbReference>
<dbReference type="InterPro" id="IPR044946">
    <property type="entry name" value="Restrct_endonuc_typeI_TRD_sf"/>
</dbReference>
<keyword evidence="7" id="KW-1185">Reference proteome</keyword>
<name>A0ABW2SK38_9ACTO</name>
<evidence type="ECO:0000256" key="1">
    <source>
        <dbReference type="ARBA" id="ARBA00010923"/>
    </source>
</evidence>
<keyword evidence="4" id="KW-0175">Coiled coil</keyword>
<accession>A0ABW2SK38</accession>
<sequence>MTSWPIVTVADIAARSKNAMATGPFGSSIASRFFRPFGVPIVRGSNLSTDPEIRFRDADLVFLDAEKAIEFSRSIAKQGDLIFSCWGTINQVGLLDGTSAYREYVISNKQMKLTPDRNIVLPEFLYYLFSGPEMQREILGGAVGTGVPGFNLTRLKSLKLRLPPMDEQRDIADALSSGDRLVAGLVNLISKKRKIKQGLMQELLTGRMRLPGFSRQWQTATFGDVVRIQRGSMLTRAEAGVGRVPVIAGGKTPAGYTDRPNRIGRTITISASGASAGYVAIHDGPIFASDCSTISGSRAFDLDFIYYSLLLRQDVIYQAQTGGAQPHIHARDIYPIEVRMPATVDEQKAISRVLRDADEEITALERRLESARAIKQGMMQELLTGRTRLTEEVAA</sequence>
<dbReference type="InterPro" id="IPR000055">
    <property type="entry name" value="Restrct_endonuc_typeI_TRD"/>
</dbReference>
<comment type="similarity">
    <text evidence="1">Belongs to the type-I restriction system S methylase family.</text>
</comment>
<proteinExistence type="inferred from homology"/>
<dbReference type="CDD" id="cd17291">
    <property type="entry name" value="RMtype1_S_MgeORF438P-TRD-CR_like"/>
    <property type="match status" value="1"/>
</dbReference>
<keyword evidence="3" id="KW-0238">DNA-binding</keyword>
<evidence type="ECO:0000256" key="2">
    <source>
        <dbReference type="ARBA" id="ARBA00022747"/>
    </source>
</evidence>
<dbReference type="SUPFAM" id="SSF116734">
    <property type="entry name" value="DNA methylase specificity domain"/>
    <property type="match status" value="2"/>
</dbReference>
<dbReference type="PANTHER" id="PTHR30408">
    <property type="entry name" value="TYPE-1 RESTRICTION ENZYME ECOKI SPECIFICITY PROTEIN"/>
    <property type="match status" value="1"/>
</dbReference>
<dbReference type="PANTHER" id="PTHR30408:SF12">
    <property type="entry name" value="TYPE I RESTRICTION ENZYME MJAVIII SPECIFICITY SUBUNIT"/>
    <property type="match status" value="1"/>
</dbReference>
<protein>
    <submittedName>
        <fullName evidence="6">Restriction endonuclease subunit S</fullName>
        <ecNumber evidence="6">3.1.21.-</ecNumber>
    </submittedName>
</protein>
<keyword evidence="6" id="KW-0378">Hydrolase</keyword>
<feature type="coiled-coil region" evidence="4">
    <location>
        <begin position="347"/>
        <end position="381"/>
    </location>
</feature>
<gene>
    <name evidence="6" type="ORF">ACFQWG_04325</name>
</gene>
<dbReference type="GO" id="GO:0004519">
    <property type="term" value="F:endonuclease activity"/>
    <property type="evidence" value="ECO:0007669"/>
    <property type="project" value="UniProtKB-KW"/>
</dbReference>
<dbReference type="Gene3D" id="1.10.287.1120">
    <property type="entry name" value="Bipartite methylase S protein"/>
    <property type="match status" value="1"/>
</dbReference>
<keyword evidence="6" id="KW-0540">Nuclease</keyword>
<evidence type="ECO:0000256" key="4">
    <source>
        <dbReference type="SAM" id="Coils"/>
    </source>
</evidence>
<evidence type="ECO:0000313" key="7">
    <source>
        <dbReference type="Proteomes" id="UP001596527"/>
    </source>
</evidence>
<dbReference type="Pfam" id="PF01420">
    <property type="entry name" value="Methylase_S"/>
    <property type="match status" value="2"/>
</dbReference>
<dbReference type="InterPro" id="IPR052021">
    <property type="entry name" value="Type-I_RS_S_subunit"/>
</dbReference>
<keyword evidence="6" id="KW-0255">Endonuclease</keyword>
<keyword evidence="2" id="KW-0680">Restriction system</keyword>
<dbReference type="EMBL" id="JBHTEF010000001">
    <property type="protein sequence ID" value="MFC7580447.1"/>
    <property type="molecule type" value="Genomic_DNA"/>
</dbReference>
<comment type="caution">
    <text evidence="6">The sequence shown here is derived from an EMBL/GenBank/DDBJ whole genome shotgun (WGS) entry which is preliminary data.</text>
</comment>
<evidence type="ECO:0000256" key="3">
    <source>
        <dbReference type="ARBA" id="ARBA00023125"/>
    </source>
</evidence>
<feature type="domain" description="Type I restriction modification DNA specificity" evidence="5">
    <location>
        <begin position="77"/>
        <end position="180"/>
    </location>
</feature>
<organism evidence="6 7">
    <name type="scientific">Schaalia naturae</name>
    <dbReference type="NCBI Taxonomy" id="635203"/>
    <lineage>
        <taxon>Bacteria</taxon>
        <taxon>Bacillati</taxon>
        <taxon>Actinomycetota</taxon>
        <taxon>Actinomycetes</taxon>
        <taxon>Actinomycetales</taxon>
        <taxon>Actinomycetaceae</taxon>
        <taxon>Schaalia</taxon>
    </lineage>
</organism>
<dbReference type="GO" id="GO:0016787">
    <property type="term" value="F:hydrolase activity"/>
    <property type="evidence" value="ECO:0007669"/>
    <property type="project" value="UniProtKB-KW"/>
</dbReference>